<dbReference type="Gene3D" id="1.20.120.1220">
    <property type="match status" value="1"/>
</dbReference>
<name>A0A9D1MRY4_9PROT</name>
<dbReference type="GO" id="GO:0005886">
    <property type="term" value="C:plasma membrane"/>
    <property type="evidence" value="ECO:0007669"/>
    <property type="project" value="TreeGrafter"/>
</dbReference>
<evidence type="ECO:0000256" key="3">
    <source>
        <dbReference type="SAM" id="Phobius"/>
    </source>
</evidence>
<reference evidence="5" key="2">
    <citation type="journal article" date="2021" name="PeerJ">
        <title>Extensive microbial diversity within the chicken gut microbiome revealed by metagenomics and culture.</title>
        <authorList>
            <person name="Gilroy R."/>
            <person name="Ravi A."/>
            <person name="Getino M."/>
            <person name="Pursley I."/>
            <person name="Horton D.L."/>
            <person name="Alikhan N.F."/>
            <person name="Baker D."/>
            <person name="Gharbi K."/>
            <person name="Hall N."/>
            <person name="Watson M."/>
            <person name="Adriaenssens E.M."/>
            <person name="Foster-Nyarko E."/>
            <person name="Jarju S."/>
            <person name="Secka A."/>
            <person name="Antonio M."/>
            <person name="Oren A."/>
            <person name="Chaudhuri R.R."/>
            <person name="La Ragione R."/>
            <person name="Hildebrand F."/>
            <person name="Pallen M.J."/>
        </authorList>
    </citation>
    <scope>NUCLEOTIDE SEQUENCE</scope>
    <source>
        <strain evidence="5">CHK136-897</strain>
    </source>
</reference>
<dbReference type="Proteomes" id="UP000824142">
    <property type="component" value="Unassembled WGS sequence"/>
</dbReference>
<dbReference type="EMBL" id="DVNO01000005">
    <property type="protein sequence ID" value="HIU65127.1"/>
    <property type="molecule type" value="Genomic_DNA"/>
</dbReference>
<evidence type="ECO:0000256" key="1">
    <source>
        <dbReference type="ARBA" id="ARBA00005801"/>
    </source>
</evidence>
<reference evidence="5" key="1">
    <citation type="submission" date="2020-10" db="EMBL/GenBank/DDBJ databases">
        <authorList>
            <person name="Gilroy R."/>
        </authorList>
    </citation>
    <scope>NUCLEOTIDE SEQUENCE</scope>
    <source>
        <strain evidence="5">CHK136-897</strain>
    </source>
</reference>
<protein>
    <submittedName>
        <fullName evidence="5">Prepilin peptidase</fullName>
    </submittedName>
</protein>
<dbReference type="GO" id="GO:0006465">
    <property type="term" value="P:signal peptide processing"/>
    <property type="evidence" value="ECO:0007669"/>
    <property type="project" value="TreeGrafter"/>
</dbReference>
<proteinExistence type="inferred from homology"/>
<organism evidence="5 6">
    <name type="scientific">Candidatus Enterousia avicola</name>
    <dbReference type="NCBI Taxonomy" id="2840787"/>
    <lineage>
        <taxon>Bacteria</taxon>
        <taxon>Pseudomonadati</taxon>
        <taxon>Pseudomonadota</taxon>
        <taxon>Alphaproteobacteria</taxon>
        <taxon>Candidatus Enterousia</taxon>
    </lineage>
</organism>
<feature type="transmembrane region" description="Helical" evidence="3">
    <location>
        <begin position="64"/>
        <end position="82"/>
    </location>
</feature>
<keyword evidence="3" id="KW-1133">Transmembrane helix</keyword>
<dbReference type="Pfam" id="PF01478">
    <property type="entry name" value="Peptidase_A24"/>
    <property type="match status" value="1"/>
</dbReference>
<accession>A0A9D1MRY4</accession>
<keyword evidence="3" id="KW-0472">Membrane</keyword>
<evidence type="ECO:0000259" key="4">
    <source>
        <dbReference type="Pfam" id="PF01478"/>
    </source>
</evidence>
<dbReference type="InterPro" id="IPR050882">
    <property type="entry name" value="Prepilin_peptidase/N-MTase"/>
</dbReference>
<keyword evidence="3" id="KW-0812">Transmembrane</keyword>
<feature type="transmembrane region" description="Helical" evidence="3">
    <location>
        <begin position="6"/>
        <end position="27"/>
    </location>
</feature>
<feature type="transmembrane region" description="Helical" evidence="3">
    <location>
        <begin position="143"/>
        <end position="161"/>
    </location>
</feature>
<evidence type="ECO:0000313" key="5">
    <source>
        <dbReference type="EMBL" id="HIU65127.1"/>
    </source>
</evidence>
<feature type="transmembrane region" description="Helical" evidence="3">
    <location>
        <begin position="103"/>
        <end position="131"/>
    </location>
</feature>
<feature type="domain" description="Prepilin type IV endopeptidase peptidase" evidence="4">
    <location>
        <begin position="18"/>
        <end position="133"/>
    </location>
</feature>
<feature type="transmembrane region" description="Helical" evidence="3">
    <location>
        <begin position="39"/>
        <end position="58"/>
    </location>
</feature>
<dbReference type="InterPro" id="IPR000045">
    <property type="entry name" value="Prepilin_IV_endopep_pep"/>
</dbReference>
<dbReference type="PANTHER" id="PTHR30487:SF0">
    <property type="entry name" value="PREPILIN LEADER PEPTIDASE_N-METHYLTRANSFERASE-RELATED"/>
    <property type="match status" value="1"/>
</dbReference>
<dbReference type="GO" id="GO:0004190">
    <property type="term" value="F:aspartic-type endopeptidase activity"/>
    <property type="evidence" value="ECO:0007669"/>
    <property type="project" value="InterPro"/>
</dbReference>
<dbReference type="PRINTS" id="PR00864">
    <property type="entry name" value="PREPILNPTASE"/>
</dbReference>
<sequence length="162" mass="18038">MNFNMDLYNIYFFIFLAIALLCAWKISVADWRRRIIPDVYLFPLFLIGLIITVFFPWPGNIADSVIAAFAGYILTSLIGFLFEKINNKKGRKYDISPIGMGDIKLISAGGIWLGTTGLAISLVVSCLAGILWGKAKKQKFIPFAPFFIGSGFLTLLILGFLL</sequence>
<evidence type="ECO:0000313" key="6">
    <source>
        <dbReference type="Proteomes" id="UP000824142"/>
    </source>
</evidence>
<dbReference type="AlphaFoldDB" id="A0A9D1MRY4"/>
<gene>
    <name evidence="5" type="ORF">IAC63_00605</name>
</gene>
<dbReference type="InterPro" id="IPR014032">
    <property type="entry name" value="Peptidase_A24A_bac"/>
</dbReference>
<comment type="similarity">
    <text evidence="1 2">Belongs to the peptidase A24 family.</text>
</comment>
<evidence type="ECO:0000256" key="2">
    <source>
        <dbReference type="RuleBase" id="RU003793"/>
    </source>
</evidence>
<comment type="caution">
    <text evidence="5">The sequence shown here is derived from an EMBL/GenBank/DDBJ whole genome shotgun (WGS) entry which is preliminary data.</text>
</comment>
<dbReference type="PANTHER" id="PTHR30487">
    <property type="entry name" value="TYPE 4 PREPILIN-LIKE PROTEINS LEADER PEPTIDE-PROCESSING ENZYME"/>
    <property type="match status" value="1"/>
</dbReference>